<dbReference type="Ensembl" id="ENSANAT00000020052.1">
    <property type="protein sequence ID" value="ENSANAP00000002666.1"/>
    <property type="gene ID" value="ENSANAG00000018971.1"/>
</dbReference>
<dbReference type="Proteomes" id="UP000233020">
    <property type="component" value="Unplaced"/>
</dbReference>
<reference evidence="1" key="1">
    <citation type="submission" date="2025-08" db="UniProtKB">
        <authorList>
            <consortium name="Ensembl"/>
        </authorList>
    </citation>
    <scope>IDENTIFICATION</scope>
</reference>
<accession>A0A2K5C1U5</accession>
<evidence type="ECO:0000313" key="2">
    <source>
        <dbReference type="Proteomes" id="UP000233020"/>
    </source>
</evidence>
<proteinExistence type="predicted"/>
<dbReference type="OMA" id="TTKRWIF"/>
<dbReference type="AlphaFoldDB" id="A0A2K5C1U5"/>
<keyword evidence="2" id="KW-1185">Reference proteome</keyword>
<sequence>MLNWCLTNIRYTVLCLNIFSKKRKGVLTTTKRWIFFSQSQLLIQVLFNITVRVPREISKLQWIAL</sequence>
<organism evidence="1 2">
    <name type="scientific">Aotus nancymaae</name>
    <name type="common">Ma's night monkey</name>
    <dbReference type="NCBI Taxonomy" id="37293"/>
    <lineage>
        <taxon>Eukaryota</taxon>
        <taxon>Metazoa</taxon>
        <taxon>Chordata</taxon>
        <taxon>Craniata</taxon>
        <taxon>Vertebrata</taxon>
        <taxon>Euteleostomi</taxon>
        <taxon>Mammalia</taxon>
        <taxon>Eutheria</taxon>
        <taxon>Euarchontoglires</taxon>
        <taxon>Primates</taxon>
        <taxon>Haplorrhini</taxon>
        <taxon>Platyrrhini</taxon>
        <taxon>Aotidae</taxon>
        <taxon>Aotus</taxon>
    </lineage>
</organism>
<protein>
    <submittedName>
        <fullName evidence="1">Uncharacterized protein</fullName>
    </submittedName>
</protein>
<name>A0A2K5C1U5_AOTNA</name>
<reference evidence="1" key="2">
    <citation type="submission" date="2025-09" db="UniProtKB">
        <authorList>
            <consortium name="Ensembl"/>
        </authorList>
    </citation>
    <scope>IDENTIFICATION</scope>
</reference>
<evidence type="ECO:0000313" key="1">
    <source>
        <dbReference type="Ensembl" id="ENSANAP00000002666.1"/>
    </source>
</evidence>
<dbReference type="GeneTree" id="ENSGT00910000147939"/>